<evidence type="ECO:0000313" key="7">
    <source>
        <dbReference type="EMBL" id="MBJ7609046.1"/>
    </source>
</evidence>
<dbReference type="EMBL" id="JAEKNN010000029">
    <property type="protein sequence ID" value="MBJ7609046.1"/>
    <property type="molecule type" value="Genomic_DNA"/>
</dbReference>
<feature type="transmembrane region" description="Helical" evidence="5">
    <location>
        <begin position="167"/>
        <end position="193"/>
    </location>
</feature>
<dbReference type="GO" id="GO:0140359">
    <property type="term" value="F:ABC-type transporter activity"/>
    <property type="evidence" value="ECO:0007669"/>
    <property type="project" value="InterPro"/>
</dbReference>
<evidence type="ECO:0000313" key="8">
    <source>
        <dbReference type="Proteomes" id="UP000614410"/>
    </source>
</evidence>
<name>A0A934KHT9_9BACT</name>
<protein>
    <submittedName>
        <fullName evidence="7">ABC transporter permease</fullName>
    </submittedName>
</protein>
<proteinExistence type="predicted"/>
<keyword evidence="2 5" id="KW-0812">Transmembrane</keyword>
<dbReference type="PIRSF" id="PIRSF006648">
    <property type="entry name" value="DrrB"/>
    <property type="match status" value="1"/>
</dbReference>
<evidence type="ECO:0000259" key="6">
    <source>
        <dbReference type="Pfam" id="PF01061"/>
    </source>
</evidence>
<dbReference type="PANTHER" id="PTHR43229:SF2">
    <property type="entry name" value="NODULATION PROTEIN J"/>
    <property type="match status" value="1"/>
</dbReference>
<dbReference type="InterPro" id="IPR051784">
    <property type="entry name" value="Nod_factor_ABC_transporter"/>
</dbReference>
<reference evidence="7 8" key="1">
    <citation type="submission" date="2020-10" db="EMBL/GenBank/DDBJ databases">
        <title>Ca. Dormibacterota MAGs.</title>
        <authorList>
            <person name="Montgomery K."/>
        </authorList>
    </citation>
    <scope>NUCLEOTIDE SEQUENCE [LARGE SCALE GENOMIC DNA]</scope>
    <source>
        <strain evidence="7">Mitchell_Peninsula_5</strain>
    </source>
</reference>
<evidence type="ECO:0000256" key="5">
    <source>
        <dbReference type="SAM" id="Phobius"/>
    </source>
</evidence>
<organism evidence="7 8">
    <name type="scientific">Candidatus Amunia macphersoniae</name>
    <dbReference type="NCBI Taxonomy" id="3127014"/>
    <lineage>
        <taxon>Bacteria</taxon>
        <taxon>Bacillati</taxon>
        <taxon>Candidatus Dormiibacterota</taxon>
        <taxon>Candidatus Dormibacteria</taxon>
        <taxon>Candidatus Aeolococcales</taxon>
        <taxon>Candidatus Aeolococcaceae</taxon>
        <taxon>Candidatus Amunia</taxon>
    </lineage>
</organism>
<gene>
    <name evidence="7" type="ORF">JF887_06400</name>
</gene>
<dbReference type="InterPro" id="IPR000412">
    <property type="entry name" value="ABC_2_transport"/>
</dbReference>
<evidence type="ECO:0000256" key="1">
    <source>
        <dbReference type="ARBA" id="ARBA00004141"/>
    </source>
</evidence>
<accession>A0A934KHT9</accession>
<evidence type="ECO:0000256" key="2">
    <source>
        <dbReference type="ARBA" id="ARBA00022692"/>
    </source>
</evidence>
<dbReference type="Proteomes" id="UP000614410">
    <property type="component" value="Unassembled WGS sequence"/>
</dbReference>
<feature type="transmembrane region" description="Helical" evidence="5">
    <location>
        <begin position="52"/>
        <end position="74"/>
    </location>
</feature>
<evidence type="ECO:0000256" key="3">
    <source>
        <dbReference type="ARBA" id="ARBA00022989"/>
    </source>
</evidence>
<comment type="subcellular location">
    <subcellularLocation>
        <location evidence="1">Membrane</location>
        <topology evidence="1">Multi-pass membrane protein</topology>
    </subcellularLocation>
</comment>
<keyword evidence="3 5" id="KW-1133">Transmembrane helix</keyword>
<dbReference type="AlphaFoldDB" id="A0A934KHT9"/>
<feature type="transmembrane region" description="Helical" evidence="5">
    <location>
        <begin position="95"/>
        <end position="121"/>
    </location>
</feature>
<comment type="caution">
    <text evidence="7">The sequence shown here is derived from an EMBL/GenBank/DDBJ whole genome shotgun (WGS) entry which is preliminary data.</text>
</comment>
<dbReference type="Pfam" id="PF01061">
    <property type="entry name" value="ABC2_membrane"/>
    <property type="match status" value="1"/>
</dbReference>
<keyword evidence="4 5" id="KW-0472">Membrane</keyword>
<sequence length="244" mass="25579">MFGYLTLELRRSLRDRRFLLLVIGWPVGAYLLFSSVFGNEPGSQGLTANTEMMVAMAAFGAFGAVLTATGPRLANERQSGWLRQLRLTPLGAGRVLAARVLAALALTFPAICLTFATAAAVRGVRLEVWQWPALALLLCAGCIPFAAIGMVIGQVGDGDSAQGLTMVVYLAMSALGGVWMPVTILPSALQTVAHALPSNRMAELGWQVAGGHAPTLTAVAVLGAWLVGAALVARLLSRRIAARG</sequence>
<dbReference type="PANTHER" id="PTHR43229">
    <property type="entry name" value="NODULATION PROTEIN J"/>
    <property type="match status" value="1"/>
</dbReference>
<feature type="transmembrane region" description="Helical" evidence="5">
    <location>
        <begin position="18"/>
        <end position="37"/>
    </location>
</feature>
<feature type="transmembrane region" description="Helical" evidence="5">
    <location>
        <begin position="133"/>
        <end position="155"/>
    </location>
</feature>
<feature type="transmembrane region" description="Helical" evidence="5">
    <location>
        <begin position="213"/>
        <end position="236"/>
    </location>
</feature>
<dbReference type="GO" id="GO:0043190">
    <property type="term" value="C:ATP-binding cassette (ABC) transporter complex"/>
    <property type="evidence" value="ECO:0007669"/>
    <property type="project" value="InterPro"/>
</dbReference>
<feature type="domain" description="ABC-2 type transporter transmembrane" evidence="6">
    <location>
        <begin position="8"/>
        <end position="199"/>
    </location>
</feature>
<evidence type="ECO:0000256" key="4">
    <source>
        <dbReference type="ARBA" id="ARBA00023136"/>
    </source>
</evidence>
<dbReference type="InterPro" id="IPR013525">
    <property type="entry name" value="ABC2_TM"/>
</dbReference>